<dbReference type="Proteomes" id="UP000299102">
    <property type="component" value="Unassembled WGS sequence"/>
</dbReference>
<evidence type="ECO:0000313" key="2">
    <source>
        <dbReference type="EMBL" id="GBP17901.1"/>
    </source>
</evidence>
<dbReference type="AlphaFoldDB" id="A0A4C1TV39"/>
<proteinExistence type="predicted"/>
<dbReference type="EMBL" id="BGZK01000091">
    <property type="protein sequence ID" value="GBP17901.1"/>
    <property type="molecule type" value="Genomic_DNA"/>
</dbReference>
<protein>
    <submittedName>
        <fullName evidence="2">Uncharacterized protein</fullName>
    </submittedName>
</protein>
<evidence type="ECO:0000313" key="3">
    <source>
        <dbReference type="Proteomes" id="UP000299102"/>
    </source>
</evidence>
<keyword evidence="3" id="KW-1185">Reference proteome</keyword>
<name>A0A4C1TV39_EUMVA</name>
<comment type="caution">
    <text evidence="2">The sequence shown here is derived from an EMBL/GenBank/DDBJ whole genome shotgun (WGS) entry which is preliminary data.</text>
</comment>
<evidence type="ECO:0000256" key="1">
    <source>
        <dbReference type="SAM" id="MobiDB-lite"/>
    </source>
</evidence>
<organism evidence="2 3">
    <name type="scientific">Eumeta variegata</name>
    <name type="common">Bagworm moth</name>
    <name type="synonym">Eumeta japonica</name>
    <dbReference type="NCBI Taxonomy" id="151549"/>
    <lineage>
        <taxon>Eukaryota</taxon>
        <taxon>Metazoa</taxon>
        <taxon>Ecdysozoa</taxon>
        <taxon>Arthropoda</taxon>
        <taxon>Hexapoda</taxon>
        <taxon>Insecta</taxon>
        <taxon>Pterygota</taxon>
        <taxon>Neoptera</taxon>
        <taxon>Endopterygota</taxon>
        <taxon>Lepidoptera</taxon>
        <taxon>Glossata</taxon>
        <taxon>Ditrysia</taxon>
        <taxon>Tineoidea</taxon>
        <taxon>Psychidae</taxon>
        <taxon>Oiketicinae</taxon>
        <taxon>Eumeta</taxon>
    </lineage>
</organism>
<reference evidence="2 3" key="1">
    <citation type="journal article" date="2019" name="Commun. Biol.">
        <title>The bagworm genome reveals a unique fibroin gene that provides high tensile strength.</title>
        <authorList>
            <person name="Kono N."/>
            <person name="Nakamura H."/>
            <person name="Ohtoshi R."/>
            <person name="Tomita M."/>
            <person name="Numata K."/>
            <person name="Arakawa K."/>
        </authorList>
    </citation>
    <scope>NUCLEOTIDE SEQUENCE [LARGE SCALE GENOMIC DNA]</scope>
</reference>
<gene>
    <name evidence="2" type="ORF">EVAR_7894_1</name>
</gene>
<sequence>MSGARRESSRQACYFFRRRRICRSTNVIKTQSTGGAAVEGVAFKLGAEPIKVKDTDYLLITRKQKFQVNHPPAPRAGLGVGRGAAGRGVCSGKSFP</sequence>
<feature type="region of interest" description="Disordered" evidence="1">
    <location>
        <begin position="70"/>
        <end position="96"/>
    </location>
</feature>
<accession>A0A4C1TV39</accession>